<proteinExistence type="predicted"/>
<dbReference type="EMBL" id="JANPWB010000006">
    <property type="protein sequence ID" value="KAJ1176907.1"/>
    <property type="molecule type" value="Genomic_DNA"/>
</dbReference>
<reference evidence="1" key="1">
    <citation type="journal article" date="2022" name="bioRxiv">
        <title>Sequencing and chromosome-scale assembly of the giantPleurodeles waltlgenome.</title>
        <authorList>
            <person name="Brown T."/>
            <person name="Elewa A."/>
            <person name="Iarovenko S."/>
            <person name="Subramanian E."/>
            <person name="Araus A.J."/>
            <person name="Petzold A."/>
            <person name="Susuki M."/>
            <person name="Suzuki K.-i.T."/>
            <person name="Hayashi T."/>
            <person name="Toyoda A."/>
            <person name="Oliveira C."/>
            <person name="Osipova E."/>
            <person name="Leigh N.D."/>
            <person name="Simon A."/>
            <person name="Yun M.H."/>
        </authorList>
    </citation>
    <scope>NUCLEOTIDE SEQUENCE</scope>
    <source>
        <strain evidence="1">20211129_DDA</strain>
        <tissue evidence="1">Liver</tissue>
    </source>
</reference>
<evidence type="ECO:0000313" key="2">
    <source>
        <dbReference type="Proteomes" id="UP001066276"/>
    </source>
</evidence>
<organism evidence="1 2">
    <name type="scientific">Pleurodeles waltl</name>
    <name type="common">Iberian ribbed newt</name>
    <dbReference type="NCBI Taxonomy" id="8319"/>
    <lineage>
        <taxon>Eukaryota</taxon>
        <taxon>Metazoa</taxon>
        <taxon>Chordata</taxon>
        <taxon>Craniata</taxon>
        <taxon>Vertebrata</taxon>
        <taxon>Euteleostomi</taxon>
        <taxon>Amphibia</taxon>
        <taxon>Batrachia</taxon>
        <taxon>Caudata</taxon>
        <taxon>Salamandroidea</taxon>
        <taxon>Salamandridae</taxon>
        <taxon>Pleurodelinae</taxon>
        <taxon>Pleurodeles</taxon>
    </lineage>
</organism>
<gene>
    <name evidence="1" type="ORF">NDU88_002174</name>
</gene>
<keyword evidence="2" id="KW-1185">Reference proteome</keyword>
<dbReference type="AlphaFoldDB" id="A0AAV7TK17"/>
<name>A0AAV7TK17_PLEWA</name>
<evidence type="ECO:0000313" key="1">
    <source>
        <dbReference type="EMBL" id="KAJ1176907.1"/>
    </source>
</evidence>
<dbReference type="Proteomes" id="UP001066276">
    <property type="component" value="Chromosome 3_2"/>
</dbReference>
<sequence length="98" mass="10786">MRVCASSKSYFYADDSAMLPTRALIVISMHAPNVLNMPNSCVLPCTARHQSCNKSLTVRACLAPVAILSKKRTFKQQGVFLGDVKALGYVYVKYTIVI</sequence>
<protein>
    <submittedName>
        <fullName evidence="1">Uncharacterized protein</fullName>
    </submittedName>
</protein>
<comment type="caution">
    <text evidence="1">The sequence shown here is derived from an EMBL/GenBank/DDBJ whole genome shotgun (WGS) entry which is preliminary data.</text>
</comment>
<accession>A0AAV7TK17</accession>